<gene>
    <name evidence="5" type="ORF">COU30_03155</name>
</gene>
<evidence type="ECO:0000313" key="5">
    <source>
        <dbReference type="EMBL" id="PIR77309.1"/>
    </source>
</evidence>
<comment type="similarity">
    <text evidence="1">Belongs to the glycosyltransferase 28 family.</text>
</comment>
<evidence type="ECO:0000313" key="6">
    <source>
        <dbReference type="Proteomes" id="UP000228528"/>
    </source>
</evidence>
<dbReference type="AlphaFoldDB" id="A0A2M6P179"/>
<organism evidence="5 6">
    <name type="scientific">Candidatus Magasanikbacteria bacterium CG10_big_fil_rev_8_21_14_0_10_38_6</name>
    <dbReference type="NCBI Taxonomy" id="1974647"/>
    <lineage>
        <taxon>Bacteria</taxon>
        <taxon>Candidatus Magasanikiibacteriota</taxon>
    </lineage>
</organism>
<dbReference type="PANTHER" id="PTHR43025:SF3">
    <property type="entry name" value="MONOGALACTOSYLDIACYLGLYCEROL SYNTHASE 1, CHLOROPLASTIC"/>
    <property type="match status" value="1"/>
</dbReference>
<evidence type="ECO:0000259" key="4">
    <source>
        <dbReference type="Pfam" id="PF06925"/>
    </source>
</evidence>
<evidence type="ECO:0000256" key="2">
    <source>
        <dbReference type="ARBA" id="ARBA00022676"/>
    </source>
</evidence>
<name>A0A2M6P179_9BACT</name>
<dbReference type="InterPro" id="IPR009695">
    <property type="entry name" value="Diacylglyc_glucosyltr_N"/>
</dbReference>
<keyword evidence="3" id="KW-0808">Transferase</keyword>
<accession>A0A2M6P179</accession>
<keyword evidence="2" id="KW-0328">Glycosyltransferase</keyword>
<proteinExistence type="inferred from homology"/>
<feature type="domain" description="Diacylglycerol glucosyltransferase N-terminal" evidence="4">
    <location>
        <begin position="18"/>
        <end position="123"/>
    </location>
</feature>
<comment type="caution">
    <text evidence="5">The sequence shown here is derived from an EMBL/GenBank/DDBJ whole genome shotgun (WGS) entry which is preliminary data.</text>
</comment>
<dbReference type="GO" id="GO:0016758">
    <property type="term" value="F:hexosyltransferase activity"/>
    <property type="evidence" value="ECO:0007669"/>
    <property type="project" value="InterPro"/>
</dbReference>
<dbReference type="PANTHER" id="PTHR43025">
    <property type="entry name" value="MONOGALACTOSYLDIACYLGLYCEROL SYNTHASE"/>
    <property type="match status" value="1"/>
</dbReference>
<dbReference type="GO" id="GO:0016020">
    <property type="term" value="C:membrane"/>
    <property type="evidence" value="ECO:0007669"/>
    <property type="project" value="GOC"/>
</dbReference>
<protein>
    <recommendedName>
        <fullName evidence="4">Diacylglycerol glucosyltransferase N-terminal domain-containing protein</fullName>
    </recommendedName>
</protein>
<evidence type="ECO:0000256" key="3">
    <source>
        <dbReference type="ARBA" id="ARBA00022679"/>
    </source>
</evidence>
<evidence type="ECO:0000256" key="1">
    <source>
        <dbReference type="ARBA" id="ARBA00006962"/>
    </source>
</evidence>
<dbReference type="GO" id="GO:0009247">
    <property type="term" value="P:glycolipid biosynthetic process"/>
    <property type="evidence" value="ECO:0007669"/>
    <property type="project" value="InterPro"/>
</dbReference>
<reference evidence="6" key="1">
    <citation type="submission" date="2017-09" db="EMBL/GenBank/DDBJ databases">
        <title>Depth-based differentiation of microbial function through sediment-hosted aquifers and enrichment of novel symbionts in the deep terrestrial subsurface.</title>
        <authorList>
            <person name="Probst A.J."/>
            <person name="Ladd B."/>
            <person name="Jarett J.K."/>
            <person name="Geller-Mcgrath D.E."/>
            <person name="Sieber C.M.K."/>
            <person name="Emerson J.B."/>
            <person name="Anantharaman K."/>
            <person name="Thomas B.C."/>
            <person name="Malmstrom R."/>
            <person name="Stieglmeier M."/>
            <person name="Klingl A."/>
            <person name="Woyke T."/>
            <person name="Ryan C.M."/>
            <person name="Banfield J.F."/>
        </authorList>
    </citation>
    <scope>NUCLEOTIDE SEQUENCE [LARGE SCALE GENOMIC DNA]</scope>
</reference>
<dbReference type="Proteomes" id="UP000228528">
    <property type="component" value="Unassembled WGS sequence"/>
</dbReference>
<sequence length="125" mass="14660">MIKNKKILILSLSTGSGHTRAAEAIKKTILQQYPHINVEHIDMLHYLSNPFKRATVDAYDLLIKTSPELWGILYKHSNNATFLNITNKYSKKIKNFNTKKLHKYLQEYQPNYIISTHFFCTDIYL</sequence>
<dbReference type="InterPro" id="IPR050519">
    <property type="entry name" value="Glycosyltransf_28_UgtP"/>
</dbReference>
<feature type="non-terminal residue" evidence="5">
    <location>
        <position position="125"/>
    </location>
</feature>
<dbReference type="EMBL" id="PFBW01000137">
    <property type="protein sequence ID" value="PIR77309.1"/>
    <property type="molecule type" value="Genomic_DNA"/>
</dbReference>
<dbReference type="Pfam" id="PF06925">
    <property type="entry name" value="MGDG_synth"/>
    <property type="match status" value="1"/>
</dbReference>